<organism evidence="5">
    <name type="scientific">Ralstonia solanacearum</name>
    <name type="common">Pseudomonas solanacearum</name>
    <dbReference type="NCBI Taxonomy" id="305"/>
    <lineage>
        <taxon>Bacteria</taxon>
        <taxon>Pseudomonadati</taxon>
        <taxon>Pseudomonadota</taxon>
        <taxon>Betaproteobacteria</taxon>
        <taxon>Burkholderiales</taxon>
        <taxon>Burkholderiaceae</taxon>
        <taxon>Ralstonia</taxon>
        <taxon>Ralstonia solanacearum species complex</taxon>
    </lineage>
</organism>
<accession>A0A0S4TPL5</accession>
<dbReference type="PRINTS" id="PR00811">
    <property type="entry name" value="BCTERIALGSPD"/>
</dbReference>
<feature type="signal peptide" evidence="2">
    <location>
        <begin position="1"/>
        <end position="35"/>
    </location>
</feature>
<dbReference type="InterPro" id="IPR032789">
    <property type="entry name" value="T2SS-T3SS_pil_N"/>
</dbReference>
<proteinExistence type="inferred from homology"/>
<sequence length="462" mass="47958">MQANERSNMTEAAVVRGWMGALVLGCAALAPAAHAQGMPAGQALHLLSGSQREIRLGKPLERIAIGNPEVADALLLKGHGAAGSLLIIAKKPGAANIMVWTQGGTALTYNVQVDAEPRGAGGPDLAVQGSTAVLTGQVKDVYSLARARKSAAAAGGAEPTKGGSMIDNTTMAVPGTVQVDVRVVEFSKTVLKEAGFLFTRTRGGFTFGSFSPSTLTQYTATSGSLTTQSTTPIGTAFNLLISSASKGIFADLSLIESHGLARVLAEPSLVALSGQSANFLAGGEIPIPVPQALGSTSIEYKPFGIGLTVSPTILSENRIALKVAPEASDLDFSRGVTLNGATVPAIVTRRADTTVELGDGESFVIGGLVSRTTLSNVDKVPFLGDVPIIGTFFKRLDYNQEERELVIIVTPRLVRPMARNAPIDKMLPGQTGGQDRDQAGLPVWQPFVLGVTDSAAMPGFSR</sequence>
<dbReference type="PANTHER" id="PTHR30332">
    <property type="entry name" value="PROBABLE GENERAL SECRETION PATHWAY PROTEIN D"/>
    <property type="match status" value="1"/>
</dbReference>
<protein>
    <submittedName>
        <fullName evidence="5">Putative pilus assembly protein (CpaC)</fullName>
    </submittedName>
</protein>
<dbReference type="Pfam" id="PF13629">
    <property type="entry name" value="T2SS-T3SS_pil_N"/>
    <property type="match status" value="1"/>
</dbReference>
<dbReference type="InterPro" id="IPR001775">
    <property type="entry name" value="GspD/PilQ"/>
</dbReference>
<dbReference type="GO" id="GO:0015627">
    <property type="term" value="C:type II protein secretion system complex"/>
    <property type="evidence" value="ECO:0007669"/>
    <property type="project" value="TreeGrafter"/>
</dbReference>
<name>A0A0S4TPL5_RALSL</name>
<gene>
    <name evidence="5" type="ORF">RUN39_v1_270019</name>
</gene>
<dbReference type="EMBL" id="LN899819">
    <property type="protein sequence ID" value="CUV11932.1"/>
    <property type="molecule type" value="Genomic_DNA"/>
</dbReference>
<dbReference type="GO" id="GO:0009306">
    <property type="term" value="P:protein secretion"/>
    <property type="evidence" value="ECO:0007669"/>
    <property type="project" value="InterPro"/>
</dbReference>
<evidence type="ECO:0000259" key="3">
    <source>
        <dbReference type="Pfam" id="PF00263"/>
    </source>
</evidence>
<feature type="chain" id="PRO_5006628064" evidence="2">
    <location>
        <begin position="36"/>
        <end position="462"/>
    </location>
</feature>
<evidence type="ECO:0000256" key="2">
    <source>
        <dbReference type="SAM" id="SignalP"/>
    </source>
</evidence>
<comment type="similarity">
    <text evidence="1">Belongs to the bacterial secretin family.</text>
</comment>
<dbReference type="AlphaFoldDB" id="A0A0S4TPL5"/>
<evidence type="ECO:0000256" key="1">
    <source>
        <dbReference type="RuleBase" id="RU004003"/>
    </source>
</evidence>
<feature type="domain" description="Type II/III secretion system secretin-like" evidence="3">
    <location>
        <begin position="255"/>
        <end position="415"/>
    </location>
</feature>
<reference evidence="5" key="1">
    <citation type="submission" date="2015-10" db="EMBL/GenBank/DDBJ databases">
        <authorList>
            <person name="Gilbert D.G."/>
        </authorList>
    </citation>
    <scope>NUCLEOTIDE SEQUENCE</scope>
    <source>
        <strain evidence="5">Phyl III-seqv23</strain>
    </source>
</reference>
<dbReference type="InterPro" id="IPR050810">
    <property type="entry name" value="Bact_Secretion_Sys_Channel"/>
</dbReference>
<dbReference type="PANTHER" id="PTHR30332:SF17">
    <property type="entry name" value="TYPE IV PILIATION SYSTEM PROTEIN DR_0774-RELATED"/>
    <property type="match status" value="1"/>
</dbReference>
<dbReference type="InterPro" id="IPR004846">
    <property type="entry name" value="T2SS/T3SS_dom"/>
</dbReference>
<evidence type="ECO:0000259" key="4">
    <source>
        <dbReference type="Pfam" id="PF13629"/>
    </source>
</evidence>
<keyword evidence="2" id="KW-0732">Signal</keyword>
<feature type="domain" description="Pilus formation protein N-terminal" evidence="4">
    <location>
        <begin position="42"/>
        <end position="113"/>
    </location>
</feature>
<evidence type="ECO:0000313" key="5">
    <source>
        <dbReference type="EMBL" id="CUV11932.1"/>
    </source>
</evidence>
<dbReference type="Pfam" id="PF00263">
    <property type="entry name" value="Secretin"/>
    <property type="match status" value="1"/>
</dbReference>